<feature type="domain" description="SpoVT-AbrB" evidence="3">
    <location>
        <begin position="18"/>
        <end position="58"/>
    </location>
</feature>
<dbReference type="InterPro" id="IPR037914">
    <property type="entry name" value="SpoVT-AbrB_sf"/>
</dbReference>
<dbReference type="PROSITE" id="PS51740">
    <property type="entry name" value="SPOVT_ABRB"/>
    <property type="match status" value="1"/>
</dbReference>
<dbReference type="RefSeq" id="WP_078366486.1">
    <property type="nucleotide sequence ID" value="NZ_MTJN01000002.1"/>
</dbReference>
<dbReference type="SUPFAM" id="SSF89447">
    <property type="entry name" value="AbrB/MazE/MraZ-like"/>
    <property type="match status" value="1"/>
</dbReference>
<dbReference type="Proteomes" id="UP000190750">
    <property type="component" value="Unassembled WGS sequence"/>
</dbReference>
<dbReference type="InterPro" id="IPR007159">
    <property type="entry name" value="SpoVT-AbrB_dom"/>
</dbReference>
<evidence type="ECO:0000256" key="1">
    <source>
        <dbReference type="PROSITE-ProRule" id="PRU01076"/>
    </source>
</evidence>
<dbReference type="Gene3D" id="2.10.260.10">
    <property type="match status" value="1"/>
</dbReference>
<evidence type="ECO:0000259" key="3">
    <source>
        <dbReference type="PROSITE" id="PS51740"/>
    </source>
</evidence>
<keyword evidence="5" id="KW-1185">Reference proteome</keyword>
<accession>A0A1T1AWU6</accession>
<dbReference type="SMART" id="SM00966">
    <property type="entry name" value="SpoVT_AbrB"/>
    <property type="match status" value="1"/>
</dbReference>
<dbReference type="OrthoDB" id="9810009at2"/>
<proteinExistence type="predicted"/>
<protein>
    <recommendedName>
        <fullName evidence="3">SpoVT-AbrB domain-containing protein</fullName>
    </recommendedName>
</protein>
<reference evidence="4 5" key="1">
    <citation type="submission" date="2017-01" db="EMBL/GenBank/DDBJ databases">
        <title>Genome sequencing of Rhodoferax fermentans JCM 7819.</title>
        <authorList>
            <person name="Kim Y.J."/>
            <person name="Farh M.E.-A."/>
            <person name="Yang D.-C."/>
        </authorList>
    </citation>
    <scope>NUCLEOTIDE SEQUENCE [LARGE SCALE GENOMIC DNA]</scope>
    <source>
        <strain evidence="4 5">JCM 7819</strain>
    </source>
</reference>
<dbReference type="Pfam" id="PF04014">
    <property type="entry name" value="MazE_antitoxin"/>
    <property type="match status" value="1"/>
</dbReference>
<gene>
    <name evidence="4" type="ORF">RF819_19555</name>
</gene>
<name>A0A1T1AWU6_RHOFE</name>
<sequence>MNARLPSKAIPKRSLVETTVFQSGNSQAIRIPKEFQLHTKRVEIFREGNAIVLRPLPTTAAEALADLAPLSAAEGLALDQAMGHLDDLLALDEPPAAPARRRTSTTARKSGTA</sequence>
<dbReference type="EMBL" id="MTJN01000002">
    <property type="protein sequence ID" value="OOV08599.1"/>
    <property type="molecule type" value="Genomic_DNA"/>
</dbReference>
<evidence type="ECO:0000313" key="5">
    <source>
        <dbReference type="Proteomes" id="UP000190750"/>
    </source>
</evidence>
<dbReference type="STRING" id="28066.RF819_19555"/>
<evidence type="ECO:0000256" key="2">
    <source>
        <dbReference type="SAM" id="MobiDB-lite"/>
    </source>
</evidence>
<organism evidence="4 5">
    <name type="scientific">Rhodoferax fermentans</name>
    <dbReference type="NCBI Taxonomy" id="28066"/>
    <lineage>
        <taxon>Bacteria</taxon>
        <taxon>Pseudomonadati</taxon>
        <taxon>Pseudomonadota</taxon>
        <taxon>Betaproteobacteria</taxon>
        <taxon>Burkholderiales</taxon>
        <taxon>Comamonadaceae</taxon>
        <taxon>Rhodoferax</taxon>
    </lineage>
</organism>
<feature type="compositionally biased region" description="Polar residues" evidence="2">
    <location>
        <begin position="104"/>
        <end position="113"/>
    </location>
</feature>
<comment type="caution">
    <text evidence="4">The sequence shown here is derived from an EMBL/GenBank/DDBJ whole genome shotgun (WGS) entry which is preliminary data.</text>
</comment>
<feature type="region of interest" description="Disordered" evidence="2">
    <location>
        <begin position="92"/>
        <end position="113"/>
    </location>
</feature>
<keyword evidence="1" id="KW-0238">DNA-binding</keyword>
<dbReference type="AlphaFoldDB" id="A0A1T1AWU6"/>
<evidence type="ECO:0000313" key="4">
    <source>
        <dbReference type="EMBL" id="OOV08599.1"/>
    </source>
</evidence>
<dbReference type="GO" id="GO:0003677">
    <property type="term" value="F:DNA binding"/>
    <property type="evidence" value="ECO:0007669"/>
    <property type="project" value="UniProtKB-UniRule"/>
</dbReference>